<evidence type="ECO:0000256" key="1">
    <source>
        <dbReference type="SAM" id="MobiDB-lite"/>
    </source>
</evidence>
<name>A0A1L8G4S1_XENLA</name>
<dbReference type="AlphaFoldDB" id="A0A1L8G4S1"/>
<protein>
    <submittedName>
        <fullName evidence="4">Centrosomal protein of 63 kDa-B-like</fullName>
    </submittedName>
</protein>
<dbReference type="Proteomes" id="UP000186698">
    <property type="component" value="Chromosome 5S"/>
</dbReference>
<dbReference type="Pfam" id="PF25771">
    <property type="entry name" value="CC_CEP152-bind"/>
    <property type="match status" value="1"/>
</dbReference>
<accession>A0A1L8G4S1</accession>
<feature type="compositionally biased region" description="Basic and acidic residues" evidence="1">
    <location>
        <begin position="8"/>
        <end position="31"/>
    </location>
</feature>
<dbReference type="KEGG" id="xla:108718205"/>
<gene>
    <name evidence="4" type="primary">LOC108718205</name>
</gene>
<proteinExistence type="predicted"/>
<sequence length="198" mass="22708">MASNSGIDWERKIGAERERAEREAAEHRTLDSSEQAIQRLQKELLQTQEKLELIVQRRESEIQNAVDRSQELLKKQEQELRMVQERLKVYEQELQTFRSQQGATFSGGSLESKFSEVWKEQATGSPISTANVDSSVDLGEDLASSFPVPPTSPANAVTSRFLQEEEQRTHELLQRLNAHIEELKQESQSNVEHFTQSR</sequence>
<dbReference type="GeneID" id="108718205"/>
<organism evidence="3 4">
    <name type="scientific">Xenopus laevis</name>
    <name type="common">African clawed frog</name>
    <dbReference type="NCBI Taxonomy" id="8355"/>
    <lineage>
        <taxon>Eukaryota</taxon>
        <taxon>Metazoa</taxon>
        <taxon>Chordata</taxon>
        <taxon>Craniata</taxon>
        <taxon>Vertebrata</taxon>
        <taxon>Euteleostomi</taxon>
        <taxon>Amphibia</taxon>
        <taxon>Batrachia</taxon>
        <taxon>Anura</taxon>
        <taxon>Pipoidea</taxon>
        <taxon>Pipidae</taxon>
        <taxon>Xenopodinae</taxon>
        <taxon>Xenopus</taxon>
        <taxon>Xenopus</taxon>
    </lineage>
</organism>
<dbReference type="InterPro" id="IPR057656">
    <property type="entry name" value="CEP63/Deup1_CC"/>
</dbReference>
<dbReference type="OrthoDB" id="10007333at2759"/>
<evidence type="ECO:0000313" key="3">
    <source>
        <dbReference type="Proteomes" id="UP000186698"/>
    </source>
</evidence>
<evidence type="ECO:0000259" key="2">
    <source>
        <dbReference type="Pfam" id="PF25771"/>
    </source>
</evidence>
<dbReference type="RefSeq" id="XP_018121382.1">
    <property type="nucleotide sequence ID" value="XM_018265893.2"/>
</dbReference>
<dbReference type="STRING" id="8355.A0A1L8G4S1"/>
<dbReference type="CTD" id="108718205"/>
<feature type="domain" description="CEP63/Deup1 CEP152 binding coiled coil" evidence="2">
    <location>
        <begin position="159"/>
        <end position="194"/>
    </location>
</feature>
<evidence type="ECO:0000313" key="4">
    <source>
        <dbReference type="RefSeq" id="XP_018121382.1"/>
    </source>
</evidence>
<dbReference type="PaxDb" id="8355-A0A1L8G4S1"/>
<reference evidence="4" key="1">
    <citation type="submission" date="2025-08" db="UniProtKB">
        <authorList>
            <consortium name="RefSeq"/>
        </authorList>
    </citation>
    <scope>IDENTIFICATION</scope>
    <source>
        <strain evidence="4">J_2021</strain>
        <tissue evidence="4">Erythrocytes</tissue>
    </source>
</reference>
<feature type="region of interest" description="Disordered" evidence="1">
    <location>
        <begin position="1"/>
        <end position="33"/>
    </location>
</feature>
<keyword evidence="3" id="KW-1185">Reference proteome</keyword>
<dbReference type="Bgee" id="108718205">
    <property type="expression patterns" value="Expressed in heart and 12 other cell types or tissues"/>
</dbReference>